<sequence>MAKRRHLSKMIALTTAAMLLMAITACGGEDPTSQPSANPNPIEDNVKEPVEPVEEPKYEIKQGTGTYVGQIDNNSVEIETADGPSAFRLGVGMDQVISKLQGDESVSYEYWERPIEGEEELKQLILTKLTVVEGGGGTGSENAQLPATQDFELELEGMKETKTAKLAKGDGYALYIFDIFSFDAKTNKLTMNVDPDYYVEITKLPSDYNEDELKREAEKELADAGKVREAGNNEKHKGMEDASVYMIGEGESLTQMYIVDEIDGQGYIFRVNNPHREPSEGFATHAFTSLSSIVNQ</sequence>
<feature type="signal peptide" evidence="1">
    <location>
        <begin position="1"/>
        <end position="27"/>
    </location>
</feature>
<dbReference type="RefSeq" id="WP_076324438.1">
    <property type="nucleotide sequence ID" value="NZ_MRTF01000007.1"/>
</dbReference>
<dbReference type="Proteomes" id="UP000187074">
    <property type="component" value="Unassembled WGS sequence"/>
</dbReference>
<dbReference type="PROSITE" id="PS51257">
    <property type="entry name" value="PROKAR_LIPOPROTEIN"/>
    <property type="match status" value="1"/>
</dbReference>
<organism evidence="2 3">
    <name type="scientific">Paenibacillus lautus</name>
    <name type="common">Bacillus lautus</name>
    <dbReference type="NCBI Taxonomy" id="1401"/>
    <lineage>
        <taxon>Bacteria</taxon>
        <taxon>Bacillati</taxon>
        <taxon>Bacillota</taxon>
        <taxon>Bacilli</taxon>
        <taxon>Bacillales</taxon>
        <taxon>Paenibacillaceae</taxon>
        <taxon>Paenibacillus</taxon>
    </lineage>
</organism>
<name>A0A1R1AYM5_PAELA</name>
<feature type="chain" id="PRO_5012525834" evidence="1">
    <location>
        <begin position="28"/>
        <end position="296"/>
    </location>
</feature>
<accession>A0A1R1AYM5</accession>
<dbReference type="OrthoDB" id="2620571at2"/>
<reference evidence="2 3" key="1">
    <citation type="submission" date="2016-11" db="EMBL/GenBank/DDBJ databases">
        <title>Paenibacillus species isolates.</title>
        <authorList>
            <person name="Beno S.M."/>
        </authorList>
    </citation>
    <scope>NUCLEOTIDE SEQUENCE [LARGE SCALE GENOMIC DNA]</scope>
    <source>
        <strain evidence="2 3">FSL F4-0100</strain>
    </source>
</reference>
<gene>
    <name evidence="2" type="ORF">BK123_21650</name>
</gene>
<protein>
    <submittedName>
        <fullName evidence="2">Uncharacterized protein</fullName>
    </submittedName>
</protein>
<evidence type="ECO:0000313" key="2">
    <source>
        <dbReference type="EMBL" id="OME90948.1"/>
    </source>
</evidence>
<evidence type="ECO:0000256" key="1">
    <source>
        <dbReference type="SAM" id="SignalP"/>
    </source>
</evidence>
<proteinExistence type="predicted"/>
<dbReference type="AlphaFoldDB" id="A0A1R1AYM5"/>
<keyword evidence="1" id="KW-0732">Signal</keyword>
<comment type="caution">
    <text evidence="2">The sequence shown here is derived from an EMBL/GenBank/DDBJ whole genome shotgun (WGS) entry which is preliminary data.</text>
</comment>
<dbReference type="EMBL" id="MRTF01000007">
    <property type="protein sequence ID" value="OME90948.1"/>
    <property type="molecule type" value="Genomic_DNA"/>
</dbReference>
<evidence type="ECO:0000313" key="3">
    <source>
        <dbReference type="Proteomes" id="UP000187074"/>
    </source>
</evidence>